<dbReference type="Proteomes" id="UP000636010">
    <property type="component" value="Unassembled WGS sequence"/>
</dbReference>
<accession>A0ABQ1LHL9</accession>
<comment type="caution">
    <text evidence="1">The sequence shown here is derived from an EMBL/GenBank/DDBJ whole genome shotgun (WGS) entry which is preliminary data.</text>
</comment>
<reference evidence="2" key="1">
    <citation type="journal article" date="2019" name="Int. J. Syst. Evol. Microbiol.">
        <title>The Global Catalogue of Microorganisms (GCM) 10K type strain sequencing project: providing services to taxonomists for standard genome sequencing and annotation.</title>
        <authorList>
            <consortium name="The Broad Institute Genomics Platform"/>
            <consortium name="The Broad Institute Genome Sequencing Center for Infectious Disease"/>
            <person name="Wu L."/>
            <person name="Ma J."/>
        </authorList>
    </citation>
    <scope>NUCLEOTIDE SEQUENCE [LARGE SCALE GENOMIC DNA]</scope>
    <source>
        <strain evidence="2">CGMCC 1.10832</strain>
    </source>
</reference>
<sequence length="55" mass="6261">MENDGVELDMYLSLIKYYFFFNNALSFRSSSVSENAGIHDYFGAIDGTFIKCFAT</sequence>
<name>A0ABQ1LHL9_9BACT</name>
<gene>
    <name evidence="1" type="ORF">GCM10011506_07500</name>
</gene>
<evidence type="ECO:0000313" key="2">
    <source>
        <dbReference type="Proteomes" id="UP000636010"/>
    </source>
</evidence>
<protein>
    <submittedName>
        <fullName evidence="1">Uncharacterized protein</fullName>
    </submittedName>
</protein>
<evidence type="ECO:0000313" key="1">
    <source>
        <dbReference type="EMBL" id="GGC24719.1"/>
    </source>
</evidence>
<keyword evidence="2" id="KW-1185">Reference proteome</keyword>
<proteinExistence type="predicted"/>
<organism evidence="1 2">
    <name type="scientific">Marivirga lumbricoides</name>
    <dbReference type="NCBI Taxonomy" id="1046115"/>
    <lineage>
        <taxon>Bacteria</taxon>
        <taxon>Pseudomonadati</taxon>
        <taxon>Bacteroidota</taxon>
        <taxon>Cytophagia</taxon>
        <taxon>Cytophagales</taxon>
        <taxon>Marivirgaceae</taxon>
        <taxon>Marivirga</taxon>
    </lineage>
</organism>
<dbReference type="EMBL" id="BMEC01000002">
    <property type="protein sequence ID" value="GGC24719.1"/>
    <property type="molecule type" value="Genomic_DNA"/>
</dbReference>